<dbReference type="InterPro" id="IPR013783">
    <property type="entry name" value="Ig-like_fold"/>
</dbReference>
<evidence type="ECO:0000313" key="6">
    <source>
        <dbReference type="Proteomes" id="UP000736164"/>
    </source>
</evidence>
<dbReference type="SMART" id="SM00406">
    <property type="entry name" value="IGv"/>
    <property type="match status" value="1"/>
</dbReference>
<dbReference type="GO" id="GO:0005576">
    <property type="term" value="C:extracellular region"/>
    <property type="evidence" value="ECO:0007669"/>
    <property type="project" value="UniProtKB-ARBA"/>
</dbReference>
<comment type="caution">
    <text evidence="5">The sequence shown here is derived from an EMBL/GenBank/DDBJ whole genome shotgun (WGS) entry which is preliminary data.</text>
</comment>
<dbReference type="GO" id="GO:0002250">
    <property type="term" value="P:adaptive immune response"/>
    <property type="evidence" value="ECO:0007669"/>
    <property type="project" value="UniProtKB-KW"/>
</dbReference>
<evidence type="ECO:0000256" key="3">
    <source>
        <dbReference type="ARBA" id="ARBA00043265"/>
    </source>
</evidence>
<keyword evidence="3" id="KW-1280">Immunoglobulin</keyword>
<dbReference type="InterPro" id="IPR013106">
    <property type="entry name" value="Ig_V-set"/>
</dbReference>
<accession>A0A8J7NG15</accession>
<name>A0A8J7NG15_ATRSP</name>
<dbReference type="GO" id="GO:0019814">
    <property type="term" value="C:immunoglobulin complex"/>
    <property type="evidence" value="ECO:0007669"/>
    <property type="project" value="UniProtKB-KW"/>
</dbReference>
<dbReference type="PROSITE" id="PS50835">
    <property type="entry name" value="IG_LIKE"/>
    <property type="match status" value="1"/>
</dbReference>
<feature type="non-terminal residue" evidence="5">
    <location>
        <position position="99"/>
    </location>
</feature>
<dbReference type="FunFam" id="2.60.40.10:FF:001594">
    <property type="entry name" value="Immunoglobulin heavy variable 9-4"/>
    <property type="match status" value="1"/>
</dbReference>
<dbReference type="SUPFAM" id="SSF48726">
    <property type="entry name" value="Immunoglobulin"/>
    <property type="match status" value="1"/>
</dbReference>
<dbReference type="AlphaFoldDB" id="A0A8J7NG15"/>
<dbReference type="InterPro" id="IPR050199">
    <property type="entry name" value="IgHV"/>
</dbReference>
<dbReference type="Gene3D" id="2.60.40.10">
    <property type="entry name" value="Immunoglobulins"/>
    <property type="match status" value="1"/>
</dbReference>
<evidence type="ECO:0000313" key="5">
    <source>
        <dbReference type="EMBL" id="MBN3312786.1"/>
    </source>
</evidence>
<dbReference type="Proteomes" id="UP000736164">
    <property type="component" value="Unassembled WGS sequence"/>
</dbReference>
<dbReference type="Pfam" id="PF07686">
    <property type="entry name" value="V-set"/>
    <property type="match status" value="1"/>
</dbReference>
<keyword evidence="2" id="KW-1064">Adaptive immunity</keyword>
<gene>
    <name evidence="5" type="primary">Hvm38</name>
    <name evidence="5" type="ORF">GTO95_0007549</name>
</gene>
<feature type="non-terminal residue" evidence="5">
    <location>
        <position position="1"/>
    </location>
</feature>
<sequence length="99" mass="10779">LTQPGSELKKPGESVKLSCQTSGFSLSSSWMAWIRQKPGMGLEWLGEISPDGSTINYIASIRGRFIISKDNSAGLLNLQMNSLQAEDTAVYYCAKYGAQ</sequence>
<dbReference type="EMBL" id="JAAWVO010008300">
    <property type="protein sequence ID" value="MBN3312786.1"/>
    <property type="molecule type" value="Genomic_DNA"/>
</dbReference>
<evidence type="ECO:0000256" key="2">
    <source>
        <dbReference type="ARBA" id="ARBA00023130"/>
    </source>
</evidence>
<dbReference type="InterPro" id="IPR007110">
    <property type="entry name" value="Ig-like_dom"/>
</dbReference>
<dbReference type="InterPro" id="IPR036179">
    <property type="entry name" value="Ig-like_dom_sf"/>
</dbReference>
<evidence type="ECO:0000259" key="4">
    <source>
        <dbReference type="PROSITE" id="PS50835"/>
    </source>
</evidence>
<feature type="domain" description="Ig-like" evidence="4">
    <location>
        <begin position="1"/>
        <end position="99"/>
    </location>
</feature>
<keyword evidence="1" id="KW-0391">Immunity</keyword>
<organism evidence="5 6">
    <name type="scientific">Atractosteus spatula</name>
    <name type="common">Alligator gar</name>
    <name type="synonym">Lepisosteus spatula</name>
    <dbReference type="NCBI Taxonomy" id="7917"/>
    <lineage>
        <taxon>Eukaryota</taxon>
        <taxon>Metazoa</taxon>
        <taxon>Chordata</taxon>
        <taxon>Craniata</taxon>
        <taxon>Vertebrata</taxon>
        <taxon>Euteleostomi</taxon>
        <taxon>Actinopterygii</taxon>
        <taxon>Neopterygii</taxon>
        <taxon>Holostei</taxon>
        <taxon>Semionotiformes</taxon>
        <taxon>Lepisosteidae</taxon>
        <taxon>Atractosteus</taxon>
    </lineage>
</organism>
<protein>
    <submittedName>
        <fullName evidence="5">HVM38 protein</fullName>
    </submittedName>
</protein>
<evidence type="ECO:0000256" key="1">
    <source>
        <dbReference type="ARBA" id="ARBA00022859"/>
    </source>
</evidence>
<keyword evidence="6" id="KW-1185">Reference proteome</keyword>
<proteinExistence type="predicted"/>
<reference evidence="5" key="1">
    <citation type="journal article" date="2021" name="Cell">
        <title>Tracing the genetic footprints of vertebrate landing in non-teleost ray-finned fishes.</title>
        <authorList>
            <person name="Bi X."/>
            <person name="Wang K."/>
            <person name="Yang L."/>
            <person name="Pan H."/>
            <person name="Jiang H."/>
            <person name="Wei Q."/>
            <person name="Fang M."/>
            <person name="Yu H."/>
            <person name="Zhu C."/>
            <person name="Cai Y."/>
            <person name="He Y."/>
            <person name="Gan X."/>
            <person name="Zeng H."/>
            <person name="Yu D."/>
            <person name="Zhu Y."/>
            <person name="Jiang H."/>
            <person name="Qiu Q."/>
            <person name="Yang H."/>
            <person name="Zhang Y.E."/>
            <person name="Wang W."/>
            <person name="Zhu M."/>
            <person name="He S."/>
            <person name="Zhang G."/>
        </authorList>
    </citation>
    <scope>NUCLEOTIDE SEQUENCE</scope>
    <source>
        <strain evidence="5">Allg_001</strain>
    </source>
</reference>
<dbReference type="PANTHER" id="PTHR23266">
    <property type="entry name" value="IMMUNOGLOBULIN HEAVY CHAIN"/>
    <property type="match status" value="1"/>
</dbReference>